<reference evidence="2" key="1">
    <citation type="submission" date="2014-03" db="EMBL/GenBank/DDBJ databases">
        <authorList>
            <person name="Aksoy S."/>
            <person name="Warren W."/>
            <person name="Wilson R.K."/>
        </authorList>
    </citation>
    <scope>NUCLEOTIDE SEQUENCE [LARGE SCALE GENOMIC DNA]</scope>
    <source>
        <strain evidence="2">IAEA</strain>
    </source>
</reference>
<proteinExistence type="predicted"/>
<reference evidence="1" key="2">
    <citation type="submission" date="2020-05" db="UniProtKB">
        <authorList>
            <consortium name="EnsemblMetazoa"/>
        </authorList>
    </citation>
    <scope>IDENTIFICATION</scope>
    <source>
        <strain evidence="1">IAEA</strain>
    </source>
</reference>
<dbReference type="VEuPathDB" id="VectorBase:GPAI008347"/>
<dbReference type="InterPro" id="IPR009003">
    <property type="entry name" value="Peptidase_S1_PA"/>
</dbReference>
<name>A0A1A9ZA63_GLOPL</name>
<dbReference type="Proteomes" id="UP000092445">
    <property type="component" value="Unassembled WGS sequence"/>
</dbReference>
<sequence length="102" mass="11628">MENLKVTAFLSNKGDYGAPLVFNNQLIDIMSYSLDSYSTFIIVGITKYADWIRQHLGDGHHRNSSPCYTPYRAIPVMTITKVLTNPVSIFRYAYDYKRGVAI</sequence>
<protein>
    <recommendedName>
        <fullName evidence="3">Peptidase S1 domain-containing protein</fullName>
    </recommendedName>
</protein>
<dbReference type="EnsemblMetazoa" id="GPAI008347-RA">
    <property type="protein sequence ID" value="GPAI008347-PA"/>
    <property type="gene ID" value="GPAI008347"/>
</dbReference>
<evidence type="ECO:0008006" key="3">
    <source>
        <dbReference type="Google" id="ProtNLM"/>
    </source>
</evidence>
<accession>A0A1A9ZA63</accession>
<organism evidence="1 2">
    <name type="scientific">Glossina pallidipes</name>
    <name type="common">Tsetse fly</name>
    <dbReference type="NCBI Taxonomy" id="7398"/>
    <lineage>
        <taxon>Eukaryota</taxon>
        <taxon>Metazoa</taxon>
        <taxon>Ecdysozoa</taxon>
        <taxon>Arthropoda</taxon>
        <taxon>Hexapoda</taxon>
        <taxon>Insecta</taxon>
        <taxon>Pterygota</taxon>
        <taxon>Neoptera</taxon>
        <taxon>Endopterygota</taxon>
        <taxon>Diptera</taxon>
        <taxon>Brachycera</taxon>
        <taxon>Muscomorpha</taxon>
        <taxon>Hippoboscoidea</taxon>
        <taxon>Glossinidae</taxon>
        <taxon>Glossina</taxon>
    </lineage>
</organism>
<dbReference type="AlphaFoldDB" id="A0A1A9ZA63"/>
<keyword evidence="2" id="KW-1185">Reference proteome</keyword>
<evidence type="ECO:0000313" key="2">
    <source>
        <dbReference type="Proteomes" id="UP000092445"/>
    </source>
</evidence>
<evidence type="ECO:0000313" key="1">
    <source>
        <dbReference type="EnsemblMetazoa" id="GPAI008347-PA"/>
    </source>
</evidence>
<dbReference type="SUPFAM" id="SSF50494">
    <property type="entry name" value="Trypsin-like serine proteases"/>
    <property type="match status" value="1"/>
</dbReference>